<name>A0A8H3ET67_9LECA</name>
<organism evidence="4 5">
    <name type="scientific">Heterodermia speciosa</name>
    <dbReference type="NCBI Taxonomy" id="116794"/>
    <lineage>
        <taxon>Eukaryota</taxon>
        <taxon>Fungi</taxon>
        <taxon>Dikarya</taxon>
        <taxon>Ascomycota</taxon>
        <taxon>Pezizomycotina</taxon>
        <taxon>Lecanoromycetes</taxon>
        <taxon>OSLEUM clade</taxon>
        <taxon>Lecanoromycetidae</taxon>
        <taxon>Caliciales</taxon>
        <taxon>Physciaceae</taxon>
        <taxon>Heterodermia</taxon>
    </lineage>
</organism>
<dbReference type="InterPro" id="IPR000300">
    <property type="entry name" value="IPPc"/>
</dbReference>
<evidence type="ECO:0000256" key="1">
    <source>
        <dbReference type="SAM" id="MobiDB-lite"/>
    </source>
</evidence>
<dbReference type="Gene3D" id="3.60.10.10">
    <property type="entry name" value="Endonuclease/exonuclease/phosphatase"/>
    <property type="match status" value="1"/>
</dbReference>
<dbReference type="OrthoDB" id="62798at2759"/>
<dbReference type="SMART" id="SM00128">
    <property type="entry name" value="IPPc"/>
    <property type="match status" value="1"/>
</dbReference>
<keyword evidence="5" id="KW-1185">Reference proteome</keyword>
<evidence type="ECO:0000313" key="5">
    <source>
        <dbReference type="Proteomes" id="UP000664521"/>
    </source>
</evidence>
<dbReference type="SUPFAM" id="SSF56219">
    <property type="entry name" value="DNase I-like"/>
    <property type="match status" value="1"/>
</dbReference>
<feature type="transmembrane region" description="Helical" evidence="2">
    <location>
        <begin position="409"/>
        <end position="441"/>
    </location>
</feature>
<evidence type="ECO:0000313" key="4">
    <source>
        <dbReference type="EMBL" id="CAF9909827.1"/>
    </source>
</evidence>
<proteinExistence type="predicted"/>
<dbReference type="Pfam" id="PF22669">
    <property type="entry name" value="Exo_endo_phos2"/>
    <property type="match status" value="1"/>
</dbReference>
<dbReference type="InterPro" id="IPR036691">
    <property type="entry name" value="Endo/exonu/phosph_ase_sf"/>
</dbReference>
<feature type="region of interest" description="Disordered" evidence="1">
    <location>
        <begin position="188"/>
        <end position="214"/>
    </location>
</feature>
<keyword evidence="2" id="KW-1133">Transmembrane helix</keyword>
<dbReference type="InterPro" id="IPR046985">
    <property type="entry name" value="IP5"/>
</dbReference>
<sequence length="448" mass="49706">MEHVAVRILTFNCARELVKPEVFARHIFDTLPPSLPPEILIISLQEIAPIAYSFLGGSFLIPYFDRVRHSVNIAAASFDNASYYNINTSNVGMTAISAFVRQDKTQDIRWIESAGVGVGVYGMGNKGAVALRLGYAVGDEELELSIIAGHLAPMENALSRRNEDWANICRGLVFTPVSEGVVRSLTAQRRSPTDVGDDNAPLLRKATDNSTAPSSGLFNPRSHIILAGDLNYRTSRIKPSPTDYHLFPQPCKDQTNPRHYLNLLKEDQLLREMKAQRTCHGLGEAPIDFPPTYKYSDKQRAVAEKDDGLMWDWAKHRWPSWCDRILYTDLPFWMKAADSSASIKAHGYTALPLMSTSDHRPVALSLSIPAKAIPTPDSDLSGDDVRLSPPFELDEDWRSKRAAARRKELVIGTFAYLGLTWEGSSILLASVIGILGGWWAISILLEVS</sequence>
<dbReference type="Proteomes" id="UP000664521">
    <property type="component" value="Unassembled WGS sequence"/>
</dbReference>
<dbReference type="EMBL" id="CAJPDS010000008">
    <property type="protein sequence ID" value="CAF9909827.1"/>
    <property type="molecule type" value="Genomic_DNA"/>
</dbReference>
<gene>
    <name evidence="4" type="ORF">HETSPECPRED_009530</name>
</gene>
<comment type="caution">
    <text evidence="4">The sequence shown here is derived from an EMBL/GenBank/DDBJ whole genome shotgun (WGS) entry which is preliminary data.</text>
</comment>
<dbReference type="PANTHER" id="PTHR11200">
    <property type="entry name" value="INOSITOL 5-PHOSPHATASE"/>
    <property type="match status" value="1"/>
</dbReference>
<reference evidence="4" key="1">
    <citation type="submission" date="2021-03" db="EMBL/GenBank/DDBJ databases">
        <authorList>
            <person name="Tagirdzhanova G."/>
        </authorList>
    </citation>
    <scope>NUCLEOTIDE SEQUENCE</scope>
</reference>
<dbReference type="GO" id="GO:0004439">
    <property type="term" value="F:phosphatidylinositol-4,5-bisphosphate 5-phosphatase activity"/>
    <property type="evidence" value="ECO:0007669"/>
    <property type="project" value="TreeGrafter"/>
</dbReference>
<evidence type="ECO:0000259" key="3">
    <source>
        <dbReference type="SMART" id="SM00128"/>
    </source>
</evidence>
<keyword evidence="2" id="KW-0472">Membrane</keyword>
<keyword evidence="2" id="KW-0812">Transmembrane</keyword>
<feature type="domain" description="Inositol polyphosphate-related phosphatase" evidence="3">
    <location>
        <begin position="2"/>
        <end position="374"/>
    </location>
</feature>
<dbReference type="GO" id="GO:0046856">
    <property type="term" value="P:phosphatidylinositol dephosphorylation"/>
    <property type="evidence" value="ECO:0007669"/>
    <property type="project" value="InterPro"/>
</dbReference>
<dbReference type="AlphaFoldDB" id="A0A8H3ET67"/>
<protein>
    <recommendedName>
        <fullName evidence="3">Inositol polyphosphate-related phosphatase domain-containing protein</fullName>
    </recommendedName>
</protein>
<evidence type="ECO:0000256" key="2">
    <source>
        <dbReference type="SAM" id="Phobius"/>
    </source>
</evidence>
<dbReference type="PANTHER" id="PTHR11200:SF286">
    <property type="entry name" value="5-PHOSPHATASE, PUTATIVE (AFU_ORTHOLOGUE AFUA_5G07600)-RELATED"/>
    <property type="match status" value="1"/>
</dbReference>
<accession>A0A8H3ET67</accession>